<dbReference type="Proteomes" id="UP000070700">
    <property type="component" value="Unassembled WGS sequence"/>
</dbReference>
<gene>
    <name evidence="9" type="ORF">LY89DRAFT_724773</name>
</gene>
<evidence type="ECO:0000256" key="4">
    <source>
        <dbReference type="ARBA" id="ARBA00023125"/>
    </source>
</evidence>
<dbReference type="AlphaFoldDB" id="A0A132B8M2"/>
<dbReference type="GO" id="GO:0003677">
    <property type="term" value="F:DNA binding"/>
    <property type="evidence" value="ECO:0007669"/>
    <property type="project" value="UniProtKB-KW"/>
</dbReference>
<evidence type="ECO:0000313" key="10">
    <source>
        <dbReference type="Proteomes" id="UP000070700"/>
    </source>
</evidence>
<feature type="compositionally biased region" description="Low complexity" evidence="7">
    <location>
        <begin position="1"/>
        <end position="12"/>
    </location>
</feature>
<evidence type="ECO:0000256" key="5">
    <source>
        <dbReference type="ARBA" id="ARBA00023163"/>
    </source>
</evidence>
<proteinExistence type="predicted"/>
<protein>
    <recommendedName>
        <fullName evidence="8">Zn(2)-C6 fungal-type domain-containing protein</fullName>
    </recommendedName>
</protein>
<feature type="compositionally biased region" description="Polar residues" evidence="7">
    <location>
        <begin position="13"/>
        <end position="40"/>
    </location>
</feature>
<dbReference type="InParanoid" id="A0A132B8M2"/>
<dbReference type="EMBL" id="KQ947434">
    <property type="protein sequence ID" value="KUJ08752.1"/>
    <property type="molecule type" value="Genomic_DNA"/>
</dbReference>
<feature type="domain" description="Zn(2)-C6 fungal-type" evidence="8">
    <location>
        <begin position="67"/>
        <end position="95"/>
    </location>
</feature>
<keyword evidence="2" id="KW-0862">Zinc</keyword>
<dbReference type="PROSITE" id="PS00463">
    <property type="entry name" value="ZN2_CY6_FUNGAL_1"/>
    <property type="match status" value="1"/>
</dbReference>
<dbReference type="GO" id="GO:0000981">
    <property type="term" value="F:DNA-binding transcription factor activity, RNA polymerase II-specific"/>
    <property type="evidence" value="ECO:0007669"/>
    <property type="project" value="InterPro"/>
</dbReference>
<evidence type="ECO:0000256" key="2">
    <source>
        <dbReference type="ARBA" id="ARBA00022833"/>
    </source>
</evidence>
<evidence type="ECO:0000256" key="7">
    <source>
        <dbReference type="SAM" id="MobiDB-lite"/>
    </source>
</evidence>
<dbReference type="InterPro" id="IPR001138">
    <property type="entry name" value="Zn2Cys6_DnaBD"/>
</dbReference>
<dbReference type="CDD" id="cd12148">
    <property type="entry name" value="fungal_TF_MHR"/>
    <property type="match status" value="1"/>
</dbReference>
<keyword evidence="4" id="KW-0238">DNA-binding</keyword>
<keyword evidence="5" id="KW-0804">Transcription</keyword>
<dbReference type="InterPro" id="IPR036864">
    <property type="entry name" value="Zn2-C6_fun-type_DNA-bd_sf"/>
</dbReference>
<evidence type="ECO:0000313" key="9">
    <source>
        <dbReference type="EMBL" id="KUJ08752.1"/>
    </source>
</evidence>
<keyword evidence="6" id="KW-0539">Nucleus</keyword>
<evidence type="ECO:0000256" key="3">
    <source>
        <dbReference type="ARBA" id="ARBA00023015"/>
    </source>
</evidence>
<feature type="region of interest" description="Disordered" evidence="7">
    <location>
        <begin position="1"/>
        <end position="47"/>
    </location>
</feature>
<dbReference type="SMART" id="SM00066">
    <property type="entry name" value="GAL4"/>
    <property type="match status" value="1"/>
</dbReference>
<dbReference type="OrthoDB" id="39175at2759"/>
<dbReference type="PANTHER" id="PTHR36206">
    <property type="entry name" value="ASPERCRYPTIN BIOSYNTHESIS CLUSTER-SPECIFIC TRANSCRIPTION REGULATOR ATNN-RELATED"/>
    <property type="match status" value="1"/>
</dbReference>
<dbReference type="Pfam" id="PF00172">
    <property type="entry name" value="Zn_clus"/>
    <property type="match status" value="1"/>
</dbReference>
<dbReference type="CDD" id="cd00067">
    <property type="entry name" value="GAL4"/>
    <property type="match status" value="1"/>
</dbReference>
<dbReference type="Gene3D" id="4.10.240.10">
    <property type="entry name" value="Zn(2)-C6 fungal-type DNA-binding domain"/>
    <property type="match status" value="1"/>
</dbReference>
<dbReference type="RefSeq" id="XP_018063107.1">
    <property type="nucleotide sequence ID" value="XM_018218929.1"/>
</dbReference>
<accession>A0A132B8M2</accession>
<sequence>MPSSSQSPNNQSVNATLSSNNHMTGTTNKSTEEIAQSDSLGSRPKRVKVYPELSNRIRAKRPKARTGCKTCKIRRVKCGEERPGCLKCQKVGVTCGGYEISQPRTRTIVVNSAKPLLPRVTCKIPRFSLPSNKLFNGEVEYQYFLYFRDEVAFDISGPVPEEIWNYVILQATNETTALRNLTIALAALSKSKSRPESAITHHAFAISHYGKALYELRQIIAAGDESAVRISLIASLLIFCFENIQGSYDQAVAQLRSALRMMRKRLWTDQFFYSRLRSIASMPGLEDDILDAFIQLDNGLRSMVTDPTEARTSLLGIRYLDDDFAMPRVFRDIKEAKNHLVHLQYKAMPYLSHMSDAFMYGDSYNHAPPRSSFDELMIHMQCWTRAFKPLLGDATRQGSLDFIAAAAQRTVGVATILALQRIFLGAGGASNPGLFVPEALEIVDLSRRISENQCFKKAFVLDCGVVASLFVVITICRTRHIREEAIEVLESCGERMEITWNAASMAKVGRELLEAEDKALLMHLSHQD</sequence>
<evidence type="ECO:0000259" key="8">
    <source>
        <dbReference type="PROSITE" id="PS50048"/>
    </source>
</evidence>
<keyword evidence="10" id="KW-1185">Reference proteome</keyword>
<keyword evidence="3" id="KW-0805">Transcription regulation</keyword>
<dbReference type="PANTHER" id="PTHR36206:SF4">
    <property type="entry name" value="HYPOTHETICAL CONSERVED PROTEIN (EUROFUNG)-RELATED"/>
    <property type="match status" value="1"/>
</dbReference>
<dbReference type="GeneID" id="28828655"/>
<name>A0A132B8M2_MOLSC</name>
<dbReference type="SUPFAM" id="SSF57701">
    <property type="entry name" value="Zn2/Cys6 DNA-binding domain"/>
    <property type="match status" value="1"/>
</dbReference>
<keyword evidence="1" id="KW-0479">Metal-binding</keyword>
<evidence type="ECO:0000256" key="1">
    <source>
        <dbReference type="ARBA" id="ARBA00022723"/>
    </source>
</evidence>
<evidence type="ECO:0000256" key="6">
    <source>
        <dbReference type="ARBA" id="ARBA00023242"/>
    </source>
</evidence>
<dbReference type="InterPro" id="IPR052360">
    <property type="entry name" value="Transcr_Regulatory_Proteins"/>
</dbReference>
<dbReference type="KEGG" id="psco:LY89DRAFT_724773"/>
<organism evidence="9 10">
    <name type="scientific">Mollisia scopiformis</name>
    <name type="common">Conifer needle endophyte fungus</name>
    <name type="synonym">Phialocephala scopiformis</name>
    <dbReference type="NCBI Taxonomy" id="149040"/>
    <lineage>
        <taxon>Eukaryota</taxon>
        <taxon>Fungi</taxon>
        <taxon>Dikarya</taxon>
        <taxon>Ascomycota</taxon>
        <taxon>Pezizomycotina</taxon>
        <taxon>Leotiomycetes</taxon>
        <taxon>Helotiales</taxon>
        <taxon>Mollisiaceae</taxon>
        <taxon>Mollisia</taxon>
    </lineage>
</organism>
<dbReference type="GO" id="GO:0008270">
    <property type="term" value="F:zinc ion binding"/>
    <property type="evidence" value="ECO:0007669"/>
    <property type="project" value="InterPro"/>
</dbReference>
<reference evidence="9 10" key="1">
    <citation type="submission" date="2015-10" db="EMBL/GenBank/DDBJ databases">
        <title>Full genome of DAOMC 229536 Phialocephala scopiformis, a fungal endophyte of spruce producing the potent anti-insectan compound rugulosin.</title>
        <authorList>
            <consortium name="DOE Joint Genome Institute"/>
            <person name="Walker A.K."/>
            <person name="Frasz S.L."/>
            <person name="Seifert K.A."/>
            <person name="Miller J.D."/>
            <person name="Mondo S.J."/>
            <person name="Labutti K."/>
            <person name="Lipzen A."/>
            <person name="Dockter R."/>
            <person name="Kennedy M."/>
            <person name="Grigoriev I.V."/>
            <person name="Spatafora J.W."/>
        </authorList>
    </citation>
    <scope>NUCLEOTIDE SEQUENCE [LARGE SCALE GENOMIC DNA]</scope>
    <source>
        <strain evidence="9 10">CBS 120377</strain>
    </source>
</reference>
<dbReference type="PROSITE" id="PS50048">
    <property type="entry name" value="ZN2_CY6_FUNGAL_2"/>
    <property type="match status" value="1"/>
</dbReference>